<dbReference type="AlphaFoldDB" id="A0A2N7UDF1"/>
<dbReference type="EMBL" id="PNRG01000033">
    <property type="protein sequence ID" value="PMR78463.1"/>
    <property type="molecule type" value="Genomic_DNA"/>
</dbReference>
<sequence length="294" mass="33243">MGQPGSLYREAVMAISLNAPLRREYEQLFETCRIRPTKLPHVEQTINRLVDQRPRYEEVVNRQGVPWVFVALVHNMEASGNFSCHLHNGDPLTARTVQVPAGRPKHGSPPYSWEESAADAMALKRLGASTDWSLAGMLYQLERYNGWGYRMYHPHVLSPYLWSFSEHYISGRYVADGRWSDTAVSQQCGAAVVLRRMAEHGLVEFADQPRVSPATDSASAEPTSTEPLVPRHSMRRASRQAEAERAEQLQRWLNTFPGIFLKVDGAPGDRTSDAYRRVTGHYLPGDPRQQESRA</sequence>
<gene>
    <name evidence="2" type="ORF">C1H70_17110</name>
</gene>
<feature type="region of interest" description="Disordered" evidence="1">
    <location>
        <begin position="267"/>
        <end position="294"/>
    </location>
</feature>
<keyword evidence="3" id="KW-1185">Reference proteome</keyword>
<evidence type="ECO:0000313" key="3">
    <source>
        <dbReference type="Proteomes" id="UP000235547"/>
    </source>
</evidence>
<feature type="compositionally biased region" description="Polar residues" evidence="1">
    <location>
        <begin position="214"/>
        <end position="226"/>
    </location>
</feature>
<comment type="caution">
    <text evidence="2">The sequence shown here is derived from an EMBL/GenBank/DDBJ whole genome shotgun (WGS) entry which is preliminary data.</text>
</comment>
<organism evidence="2 3">
    <name type="scientific">Halomonas urumqiensis</name>
    <dbReference type="NCBI Taxonomy" id="1684789"/>
    <lineage>
        <taxon>Bacteria</taxon>
        <taxon>Pseudomonadati</taxon>
        <taxon>Pseudomonadota</taxon>
        <taxon>Gammaproteobacteria</taxon>
        <taxon>Oceanospirillales</taxon>
        <taxon>Halomonadaceae</taxon>
        <taxon>Halomonas</taxon>
    </lineage>
</organism>
<name>A0A2N7UDF1_9GAMM</name>
<proteinExistence type="predicted"/>
<evidence type="ECO:0000313" key="2">
    <source>
        <dbReference type="EMBL" id="PMR78463.1"/>
    </source>
</evidence>
<evidence type="ECO:0000256" key="1">
    <source>
        <dbReference type="SAM" id="MobiDB-lite"/>
    </source>
</evidence>
<dbReference type="OrthoDB" id="482757at2"/>
<dbReference type="Proteomes" id="UP000235547">
    <property type="component" value="Unassembled WGS sequence"/>
</dbReference>
<accession>A0A2N7UDF1</accession>
<evidence type="ECO:0008006" key="4">
    <source>
        <dbReference type="Google" id="ProtNLM"/>
    </source>
</evidence>
<feature type="region of interest" description="Disordered" evidence="1">
    <location>
        <begin position="206"/>
        <end position="243"/>
    </location>
</feature>
<reference evidence="2 3" key="1">
    <citation type="submission" date="2018-01" db="EMBL/GenBank/DDBJ databases">
        <title>Halomonas endophytica sp. nov., isolated from storage liquid in the stems of Populus euphratica.</title>
        <authorList>
            <person name="Chen C."/>
        </authorList>
    </citation>
    <scope>NUCLEOTIDE SEQUENCE [LARGE SCALE GENOMIC DNA]</scope>
    <source>
        <strain evidence="2 3">BZ-SZ-XJ27</strain>
    </source>
</reference>
<protein>
    <recommendedName>
        <fullName evidence="4">Lysozyme family protein</fullName>
    </recommendedName>
</protein>